<dbReference type="Pfam" id="PF13948">
    <property type="entry name" value="DUF4215"/>
    <property type="match status" value="2"/>
</dbReference>
<dbReference type="Proteomes" id="UP000683925">
    <property type="component" value="Unassembled WGS sequence"/>
</dbReference>
<proteinExistence type="predicted"/>
<keyword evidence="6" id="KW-1185">Reference proteome</keyword>
<accession>A0A8S1XQN4</accession>
<reference evidence="5" key="1">
    <citation type="submission" date="2021-01" db="EMBL/GenBank/DDBJ databases">
        <authorList>
            <consortium name="Genoscope - CEA"/>
            <person name="William W."/>
        </authorList>
    </citation>
    <scope>NUCLEOTIDE SEQUENCE</scope>
</reference>
<protein>
    <recommendedName>
        <fullName evidence="7">Insulin-like growth factor binding protein, N-terminal</fullName>
    </recommendedName>
</protein>
<keyword evidence="2" id="KW-0677">Repeat</keyword>
<evidence type="ECO:0000256" key="4">
    <source>
        <dbReference type="SAM" id="SignalP"/>
    </source>
</evidence>
<evidence type="ECO:0000256" key="1">
    <source>
        <dbReference type="ARBA" id="ARBA00022729"/>
    </source>
</evidence>
<dbReference type="AlphaFoldDB" id="A0A8S1XQN4"/>
<evidence type="ECO:0000256" key="3">
    <source>
        <dbReference type="ARBA" id="ARBA00023157"/>
    </source>
</evidence>
<name>A0A8S1XQN4_PAROT</name>
<dbReference type="PANTHER" id="PTHR38934:SF6">
    <property type="entry name" value="CHROMOSOME UNDETERMINED SCAFFOLD_176, WHOLE GENOME SHOTGUN SEQUENCE"/>
    <property type="match status" value="1"/>
</dbReference>
<dbReference type="PANTHER" id="PTHR38934">
    <property type="entry name" value="HYPHALLY REGULATED CELL WALL PROTEIN 1"/>
    <property type="match status" value="1"/>
</dbReference>
<feature type="signal peptide" evidence="4">
    <location>
        <begin position="1"/>
        <end position="22"/>
    </location>
</feature>
<keyword evidence="1 4" id="KW-0732">Signal</keyword>
<dbReference type="EMBL" id="CAJJDP010000128">
    <property type="protein sequence ID" value="CAD8202694.1"/>
    <property type="molecule type" value="Genomic_DNA"/>
</dbReference>
<evidence type="ECO:0000313" key="6">
    <source>
        <dbReference type="Proteomes" id="UP000683925"/>
    </source>
</evidence>
<dbReference type="OrthoDB" id="409374at2759"/>
<keyword evidence="3" id="KW-1015">Disulfide bond</keyword>
<sequence>MLQNSFSLIVQVIILQWKLSTCITCVSPIDCQSCQATYTLTKLGCVCKQNQYEESDQCYECPPLCKQCQRLTFCIDCLFSDFRELVNGQCVCFEGYYQVEGSSVCLKCNSFCKECFGATSNDCKVCSDIVGIQQIGSICKCADNAVYEEQSNSCTNCHSTCQTCFSKYINGCLTCDATLNRILKGLKCECSFGYYEDTNICLKCPLTEDNSLPQYYVLCEDNQLAWFQCSAHCMNCDDGTVLSCPDVCGGGKISGNEECKDDNNIQFDGCYNCKFQCQESCTKCLMGDYQYIDPYTWGYKERCGDQMIVGEEQCEGGNQSNTDGCKESGYFVGLDVGNAIMSKEMSCLRISQINSKLIFLLRKLWRWNSYSRSLWIFQRS</sequence>
<comment type="caution">
    <text evidence="5">The sequence shown here is derived from an EMBL/GenBank/DDBJ whole genome shotgun (WGS) entry which is preliminary data.</text>
</comment>
<gene>
    <name evidence="5" type="ORF">POCTA_138.1.T1280033</name>
</gene>
<evidence type="ECO:0000313" key="5">
    <source>
        <dbReference type="EMBL" id="CAD8202694.1"/>
    </source>
</evidence>
<organism evidence="5 6">
    <name type="scientific">Paramecium octaurelia</name>
    <dbReference type="NCBI Taxonomy" id="43137"/>
    <lineage>
        <taxon>Eukaryota</taxon>
        <taxon>Sar</taxon>
        <taxon>Alveolata</taxon>
        <taxon>Ciliophora</taxon>
        <taxon>Intramacronucleata</taxon>
        <taxon>Oligohymenophorea</taxon>
        <taxon>Peniculida</taxon>
        <taxon>Parameciidae</taxon>
        <taxon>Paramecium</taxon>
    </lineage>
</organism>
<dbReference type="InterPro" id="IPR011936">
    <property type="entry name" value="Myxo_disulph_rpt"/>
</dbReference>
<evidence type="ECO:0008006" key="7">
    <source>
        <dbReference type="Google" id="ProtNLM"/>
    </source>
</evidence>
<feature type="chain" id="PRO_5035761118" description="Insulin-like growth factor binding protein, N-terminal" evidence="4">
    <location>
        <begin position="23"/>
        <end position="380"/>
    </location>
</feature>
<evidence type="ECO:0000256" key="2">
    <source>
        <dbReference type="ARBA" id="ARBA00022737"/>
    </source>
</evidence>
<dbReference type="NCBIfam" id="TIGR02232">
    <property type="entry name" value="myxo_disulf_rpt"/>
    <property type="match status" value="1"/>
</dbReference>